<protein>
    <submittedName>
        <fullName evidence="2">XRE family transcriptional regulator</fullName>
    </submittedName>
</protein>
<comment type="caution">
    <text evidence="2">The sequence shown here is derived from an EMBL/GenBank/DDBJ whole genome shotgun (WGS) entry which is preliminary data.</text>
</comment>
<reference evidence="2 3" key="1">
    <citation type="submission" date="2018-09" db="EMBL/GenBank/DDBJ databases">
        <title>Novel species of Cryobacterium.</title>
        <authorList>
            <person name="Liu Q."/>
            <person name="Xin Y.-H."/>
        </authorList>
    </citation>
    <scope>NUCLEOTIDE SEQUENCE [LARGE SCALE GENOMIC DNA]</scope>
    <source>
        <strain evidence="2 3">Hh39</strain>
    </source>
</reference>
<evidence type="ECO:0000259" key="1">
    <source>
        <dbReference type="PROSITE" id="PS50943"/>
    </source>
</evidence>
<dbReference type="CDD" id="cd00093">
    <property type="entry name" value="HTH_XRE"/>
    <property type="match status" value="1"/>
</dbReference>
<dbReference type="PROSITE" id="PS50943">
    <property type="entry name" value="HTH_CROC1"/>
    <property type="match status" value="1"/>
</dbReference>
<dbReference type="GO" id="GO:0003677">
    <property type="term" value="F:DNA binding"/>
    <property type="evidence" value="ECO:0007669"/>
    <property type="project" value="InterPro"/>
</dbReference>
<gene>
    <name evidence="2" type="ORF">D6T64_15900</name>
</gene>
<dbReference type="SUPFAM" id="SSF47413">
    <property type="entry name" value="lambda repressor-like DNA-binding domains"/>
    <property type="match status" value="1"/>
</dbReference>
<dbReference type="Gene3D" id="1.10.260.40">
    <property type="entry name" value="lambda repressor-like DNA-binding domains"/>
    <property type="match status" value="1"/>
</dbReference>
<dbReference type="Proteomes" id="UP000272015">
    <property type="component" value="Unassembled WGS sequence"/>
</dbReference>
<dbReference type="InterPro" id="IPR001387">
    <property type="entry name" value="Cro/C1-type_HTH"/>
</dbReference>
<accession>A0A3A5MH10</accession>
<keyword evidence="3" id="KW-1185">Reference proteome</keyword>
<proteinExistence type="predicted"/>
<evidence type="ECO:0000313" key="2">
    <source>
        <dbReference type="EMBL" id="RJT87229.1"/>
    </source>
</evidence>
<name>A0A3A5MH10_9MICO</name>
<dbReference type="AlphaFoldDB" id="A0A3A5MH10"/>
<dbReference type="EMBL" id="QZVS01000091">
    <property type="protein sequence ID" value="RJT87229.1"/>
    <property type="molecule type" value="Genomic_DNA"/>
</dbReference>
<dbReference type="Pfam" id="PF01381">
    <property type="entry name" value="HTH_3"/>
    <property type="match status" value="1"/>
</dbReference>
<sequence length="108" mass="11563">MRPEAPVSKNFADLATQAKADWSEDARTVYEAARTSFDAELASRVELGALLAAARKARDLTQPSLSKVTGIQQAEISRIERGIGNPTADTLNRLAAALGQKITLTPAR</sequence>
<feature type="domain" description="HTH cro/C1-type" evidence="1">
    <location>
        <begin position="51"/>
        <end position="105"/>
    </location>
</feature>
<organism evidence="2 3">
    <name type="scientific">Cryobacterium melibiosiphilum</name>
    <dbReference type="NCBI Taxonomy" id="995039"/>
    <lineage>
        <taxon>Bacteria</taxon>
        <taxon>Bacillati</taxon>
        <taxon>Actinomycetota</taxon>
        <taxon>Actinomycetes</taxon>
        <taxon>Micrococcales</taxon>
        <taxon>Microbacteriaceae</taxon>
        <taxon>Cryobacterium</taxon>
    </lineage>
</organism>
<dbReference type="SMART" id="SM00530">
    <property type="entry name" value="HTH_XRE"/>
    <property type="match status" value="1"/>
</dbReference>
<evidence type="ECO:0000313" key="3">
    <source>
        <dbReference type="Proteomes" id="UP000272015"/>
    </source>
</evidence>
<dbReference type="InterPro" id="IPR010982">
    <property type="entry name" value="Lambda_DNA-bd_dom_sf"/>
</dbReference>